<accession>A0A2G8JEF3</accession>
<evidence type="ECO:0000256" key="5">
    <source>
        <dbReference type="ARBA" id="ARBA00022759"/>
    </source>
</evidence>
<dbReference type="InterPro" id="IPR053134">
    <property type="entry name" value="RNA-dir_DNA_polymerase"/>
</dbReference>
<dbReference type="GO" id="GO:0006508">
    <property type="term" value="P:proteolysis"/>
    <property type="evidence" value="ECO:0007669"/>
    <property type="project" value="UniProtKB-KW"/>
</dbReference>
<organism evidence="9 10">
    <name type="scientific">Stichopus japonicus</name>
    <name type="common">Sea cucumber</name>
    <dbReference type="NCBI Taxonomy" id="307972"/>
    <lineage>
        <taxon>Eukaryota</taxon>
        <taxon>Metazoa</taxon>
        <taxon>Echinodermata</taxon>
        <taxon>Eleutherozoa</taxon>
        <taxon>Echinozoa</taxon>
        <taxon>Holothuroidea</taxon>
        <taxon>Aspidochirotacea</taxon>
        <taxon>Aspidochirotida</taxon>
        <taxon>Stichopodidae</taxon>
        <taxon>Apostichopus</taxon>
    </lineage>
</organism>
<evidence type="ECO:0000256" key="4">
    <source>
        <dbReference type="ARBA" id="ARBA00022722"/>
    </source>
</evidence>
<dbReference type="Gene3D" id="3.30.70.270">
    <property type="match status" value="2"/>
</dbReference>
<dbReference type="GO" id="GO:0003964">
    <property type="term" value="F:RNA-directed DNA polymerase activity"/>
    <property type="evidence" value="ECO:0007669"/>
    <property type="project" value="UniProtKB-KW"/>
</dbReference>
<evidence type="ECO:0000256" key="1">
    <source>
        <dbReference type="ARBA" id="ARBA00022670"/>
    </source>
</evidence>
<evidence type="ECO:0000313" key="9">
    <source>
        <dbReference type="EMBL" id="PIK34112.1"/>
    </source>
</evidence>
<proteinExistence type="predicted"/>
<evidence type="ECO:0000313" key="10">
    <source>
        <dbReference type="Proteomes" id="UP000230750"/>
    </source>
</evidence>
<dbReference type="Proteomes" id="UP000230750">
    <property type="component" value="Unassembled WGS sequence"/>
</dbReference>
<keyword evidence="6" id="KW-0378">Hydrolase</keyword>
<dbReference type="CDD" id="cd01647">
    <property type="entry name" value="RT_LTR"/>
    <property type="match status" value="1"/>
</dbReference>
<dbReference type="InterPro" id="IPR043502">
    <property type="entry name" value="DNA/RNA_pol_sf"/>
</dbReference>
<gene>
    <name evidence="9" type="ORF">BSL78_29066</name>
</gene>
<dbReference type="PANTHER" id="PTHR24559:SF435">
    <property type="entry name" value="RIBONUCLEASE H"/>
    <property type="match status" value="1"/>
</dbReference>
<dbReference type="InterPro" id="IPR000477">
    <property type="entry name" value="RT_dom"/>
</dbReference>
<dbReference type="GO" id="GO:0004519">
    <property type="term" value="F:endonuclease activity"/>
    <property type="evidence" value="ECO:0007669"/>
    <property type="project" value="UniProtKB-KW"/>
</dbReference>
<dbReference type="GO" id="GO:0008233">
    <property type="term" value="F:peptidase activity"/>
    <property type="evidence" value="ECO:0007669"/>
    <property type="project" value="UniProtKB-KW"/>
</dbReference>
<evidence type="ECO:0000256" key="3">
    <source>
        <dbReference type="ARBA" id="ARBA00022695"/>
    </source>
</evidence>
<keyword evidence="10" id="KW-1185">Reference proteome</keyword>
<feature type="domain" description="Reverse transcriptase" evidence="8">
    <location>
        <begin position="1"/>
        <end position="149"/>
    </location>
</feature>
<keyword evidence="7" id="KW-0695">RNA-directed DNA polymerase</keyword>
<dbReference type="FunFam" id="3.10.10.10:FF:000007">
    <property type="entry name" value="Retrovirus-related Pol polyprotein from transposon 17.6-like Protein"/>
    <property type="match status" value="1"/>
</dbReference>
<comment type="caution">
    <text evidence="9">The sequence shown here is derived from an EMBL/GenBank/DDBJ whole genome shotgun (WGS) entry which is preliminary data.</text>
</comment>
<keyword evidence="2" id="KW-0808">Transferase</keyword>
<keyword evidence="3" id="KW-0548">Nucleotidyltransferase</keyword>
<dbReference type="AlphaFoldDB" id="A0A2G8JEF3"/>
<dbReference type="SUPFAM" id="SSF56672">
    <property type="entry name" value="DNA/RNA polymerases"/>
    <property type="match status" value="1"/>
</dbReference>
<keyword evidence="4" id="KW-0540">Nuclease</keyword>
<evidence type="ECO:0000256" key="7">
    <source>
        <dbReference type="ARBA" id="ARBA00022918"/>
    </source>
</evidence>
<evidence type="ECO:0000256" key="6">
    <source>
        <dbReference type="ARBA" id="ARBA00022801"/>
    </source>
</evidence>
<evidence type="ECO:0000256" key="2">
    <source>
        <dbReference type="ARBA" id="ARBA00022679"/>
    </source>
</evidence>
<keyword evidence="1" id="KW-0645">Protease</keyword>
<reference evidence="9 10" key="1">
    <citation type="journal article" date="2017" name="PLoS Biol.">
        <title>The sea cucumber genome provides insights into morphological evolution and visceral regeneration.</title>
        <authorList>
            <person name="Zhang X."/>
            <person name="Sun L."/>
            <person name="Yuan J."/>
            <person name="Sun Y."/>
            <person name="Gao Y."/>
            <person name="Zhang L."/>
            <person name="Li S."/>
            <person name="Dai H."/>
            <person name="Hamel J.F."/>
            <person name="Liu C."/>
            <person name="Yu Y."/>
            <person name="Liu S."/>
            <person name="Lin W."/>
            <person name="Guo K."/>
            <person name="Jin S."/>
            <person name="Xu P."/>
            <person name="Storey K.B."/>
            <person name="Huan P."/>
            <person name="Zhang T."/>
            <person name="Zhou Y."/>
            <person name="Zhang J."/>
            <person name="Lin C."/>
            <person name="Li X."/>
            <person name="Xing L."/>
            <person name="Huo D."/>
            <person name="Sun M."/>
            <person name="Wang L."/>
            <person name="Mercier A."/>
            <person name="Li F."/>
            <person name="Yang H."/>
            <person name="Xiang J."/>
        </authorList>
    </citation>
    <scope>NUCLEOTIDE SEQUENCE [LARGE SCALE GENOMIC DNA]</scope>
    <source>
        <strain evidence="9">Shaxun</strain>
        <tissue evidence="9">Muscle</tissue>
    </source>
</reference>
<dbReference type="InterPro" id="IPR043128">
    <property type="entry name" value="Rev_trsase/Diguanyl_cyclase"/>
</dbReference>
<dbReference type="OrthoDB" id="9996999at2759"/>
<dbReference type="PROSITE" id="PS50878">
    <property type="entry name" value="RT_POL"/>
    <property type="match status" value="1"/>
</dbReference>
<dbReference type="EMBL" id="MRZV01002286">
    <property type="protein sequence ID" value="PIK34112.1"/>
    <property type="molecule type" value="Genomic_DNA"/>
</dbReference>
<evidence type="ECO:0000259" key="8">
    <source>
        <dbReference type="PROSITE" id="PS50878"/>
    </source>
</evidence>
<dbReference type="PANTHER" id="PTHR24559">
    <property type="entry name" value="TRANSPOSON TY3-I GAG-POL POLYPROTEIN"/>
    <property type="match status" value="1"/>
</dbReference>
<protein>
    <submittedName>
        <fullName evidence="9">Retrovirus-related Pol polyprotein from transposon</fullName>
    </submittedName>
</protein>
<keyword evidence="5" id="KW-0255">Endonuclease</keyword>
<dbReference type="Pfam" id="PF00078">
    <property type="entry name" value="RVT_1"/>
    <property type="match status" value="1"/>
</dbReference>
<sequence length="149" mass="17104">MSAWASPIVLVKKKDGSTRFCVDYRKLNDVTEKDSYPLPRIDDTLDTLSGAKWFSTLDLASGYWQVEVQERDRPKTAFVTGSGLFQFKVLPFGLCNAPATFERLMERVLKGLQWQTCLLYLDDVIVYGDSFEKILNDLLAFFKGFVRRN</sequence>
<name>A0A2G8JEF3_STIJA</name>